<evidence type="ECO:0000259" key="2">
    <source>
        <dbReference type="PROSITE" id="PS50110"/>
    </source>
</evidence>
<dbReference type="KEGG" id="fuv:JR347_08685"/>
<feature type="modified residue" description="4-aspartylphosphate" evidence="1">
    <location>
        <position position="54"/>
    </location>
</feature>
<protein>
    <submittedName>
        <fullName evidence="4">Response regulator transcription factor</fullName>
    </submittedName>
</protein>
<reference evidence="4" key="1">
    <citation type="submission" date="2021-02" db="EMBL/GenBank/DDBJ databases">
        <title>Fulvivirga sp. S481 isolated from sea water.</title>
        <authorList>
            <person name="Bae S.S."/>
            <person name="Baek K."/>
        </authorList>
    </citation>
    <scope>NUCLEOTIDE SEQUENCE</scope>
    <source>
        <strain evidence="4">S481</strain>
    </source>
</reference>
<dbReference type="InterPro" id="IPR046947">
    <property type="entry name" value="LytR-like"/>
</dbReference>
<accession>A0A974WIG1</accession>
<dbReference type="Pfam" id="PF00072">
    <property type="entry name" value="Response_reg"/>
    <property type="match status" value="1"/>
</dbReference>
<evidence type="ECO:0000259" key="3">
    <source>
        <dbReference type="PROSITE" id="PS50930"/>
    </source>
</evidence>
<dbReference type="AlphaFoldDB" id="A0A974WIG1"/>
<dbReference type="Proteomes" id="UP000662783">
    <property type="component" value="Chromosome"/>
</dbReference>
<organism evidence="4 5">
    <name type="scientific">Fulvivirga lutea</name>
    <dbReference type="NCBI Taxonomy" id="2810512"/>
    <lineage>
        <taxon>Bacteria</taxon>
        <taxon>Pseudomonadati</taxon>
        <taxon>Bacteroidota</taxon>
        <taxon>Cytophagia</taxon>
        <taxon>Cytophagales</taxon>
        <taxon>Fulvivirgaceae</taxon>
        <taxon>Fulvivirga</taxon>
    </lineage>
</organism>
<dbReference type="SUPFAM" id="SSF52172">
    <property type="entry name" value="CheY-like"/>
    <property type="match status" value="1"/>
</dbReference>
<dbReference type="PANTHER" id="PTHR37299:SF1">
    <property type="entry name" value="STAGE 0 SPORULATION PROTEIN A HOMOLOG"/>
    <property type="match status" value="1"/>
</dbReference>
<sequence>MIKVGIIDDEPLARKRVKKLVKQRFDIEISFECGNVESAISNIDELKPDIIFLDIQMKSKNGFDVLDKINFIPIIIFITAYDKYAVRAFEYTAFDYLMKPFKEERFFSVLNRAISLVHTRNMEADQRQIRELLQLMSHQSDHKAGLYKTSIPIKLADKTYFIPCESIEYIKASGYYAEIIESGKKHILRQSLTELIKILDPSKFIRIHRSSIINTSFLKEIVSVGFGDVEIKMDDNTTHRVSKTYKEELFKLMGMN</sequence>
<dbReference type="Pfam" id="PF04397">
    <property type="entry name" value="LytTR"/>
    <property type="match status" value="1"/>
</dbReference>
<feature type="domain" description="HTH LytTR-type" evidence="3">
    <location>
        <begin position="151"/>
        <end position="255"/>
    </location>
</feature>
<evidence type="ECO:0000313" key="5">
    <source>
        <dbReference type="Proteomes" id="UP000662783"/>
    </source>
</evidence>
<dbReference type="Gene3D" id="2.40.50.1020">
    <property type="entry name" value="LytTr DNA-binding domain"/>
    <property type="match status" value="1"/>
</dbReference>
<dbReference type="InterPro" id="IPR007492">
    <property type="entry name" value="LytTR_DNA-bd_dom"/>
</dbReference>
<dbReference type="GO" id="GO:0000156">
    <property type="term" value="F:phosphorelay response regulator activity"/>
    <property type="evidence" value="ECO:0007669"/>
    <property type="project" value="InterPro"/>
</dbReference>
<evidence type="ECO:0000256" key="1">
    <source>
        <dbReference type="PROSITE-ProRule" id="PRU00169"/>
    </source>
</evidence>
<dbReference type="Gene3D" id="3.40.50.2300">
    <property type="match status" value="1"/>
</dbReference>
<dbReference type="SMART" id="SM00448">
    <property type="entry name" value="REC"/>
    <property type="match status" value="1"/>
</dbReference>
<dbReference type="RefSeq" id="WP_205723659.1">
    <property type="nucleotide sequence ID" value="NZ_CP070608.1"/>
</dbReference>
<name>A0A974WIG1_9BACT</name>
<proteinExistence type="predicted"/>
<dbReference type="PANTHER" id="PTHR37299">
    <property type="entry name" value="TRANSCRIPTIONAL REGULATOR-RELATED"/>
    <property type="match status" value="1"/>
</dbReference>
<evidence type="ECO:0000313" key="4">
    <source>
        <dbReference type="EMBL" id="QSE99148.1"/>
    </source>
</evidence>
<dbReference type="PROSITE" id="PS50110">
    <property type="entry name" value="RESPONSE_REGULATORY"/>
    <property type="match status" value="1"/>
</dbReference>
<keyword evidence="5" id="KW-1185">Reference proteome</keyword>
<dbReference type="InterPro" id="IPR011006">
    <property type="entry name" value="CheY-like_superfamily"/>
</dbReference>
<feature type="domain" description="Response regulatory" evidence="2">
    <location>
        <begin position="3"/>
        <end position="114"/>
    </location>
</feature>
<dbReference type="InterPro" id="IPR001789">
    <property type="entry name" value="Sig_transdc_resp-reg_receiver"/>
</dbReference>
<dbReference type="EMBL" id="CP070608">
    <property type="protein sequence ID" value="QSE99148.1"/>
    <property type="molecule type" value="Genomic_DNA"/>
</dbReference>
<dbReference type="GO" id="GO:0003677">
    <property type="term" value="F:DNA binding"/>
    <property type="evidence" value="ECO:0007669"/>
    <property type="project" value="InterPro"/>
</dbReference>
<dbReference type="SMART" id="SM00850">
    <property type="entry name" value="LytTR"/>
    <property type="match status" value="1"/>
</dbReference>
<keyword evidence="1" id="KW-0597">Phosphoprotein</keyword>
<gene>
    <name evidence="4" type="ORF">JR347_08685</name>
</gene>
<dbReference type="PROSITE" id="PS50930">
    <property type="entry name" value="HTH_LYTTR"/>
    <property type="match status" value="1"/>
</dbReference>